<dbReference type="GO" id="GO:0016491">
    <property type="term" value="F:oxidoreductase activity"/>
    <property type="evidence" value="ECO:0007669"/>
    <property type="project" value="UniProtKB-KW"/>
</dbReference>
<evidence type="ECO:0000313" key="6">
    <source>
        <dbReference type="EMBL" id="EJT45663.1"/>
    </source>
</evidence>
<reference evidence="6 7" key="1">
    <citation type="journal article" date="2012" name="Eukaryot. Cell">
        <title>Draft genome sequence of CBS 2479, the standard type strain of Trichosporon asahii.</title>
        <authorList>
            <person name="Yang R.Y."/>
            <person name="Li H.T."/>
            <person name="Zhu H."/>
            <person name="Zhou G.P."/>
            <person name="Wang M."/>
            <person name="Wang L."/>
        </authorList>
    </citation>
    <scope>NUCLEOTIDE SEQUENCE [LARGE SCALE GENOMIC DNA]</scope>
    <source>
        <strain evidence="7">ATCC 90039 / CBS 2479 / JCM 2466 / KCTC 7840 / NCYC 2677 / UAMH 7654</strain>
    </source>
</reference>
<accession>J5Q623</accession>
<keyword evidence="3" id="KW-0560">Oxidoreductase</keyword>
<name>J5Q623_TRIAS</name>
<keyword evidence="1" id="KW-0285">Flavoprotein</keyword>
<evidence type="ECO:0000259" key="5">
    <source>
        <dbReference type="Pfam" id="PF01494"/>
    </source>
</evidence>
<dbReference type="Pfam" id="PF01494">
    <property type="entry name" value="FAD_binding_3"/>
    <property type="match status" value="1"/>
</dbReference>
<comment type="caution">
    <text evidence="6">The sequence shown here is derived from an EMBL/GenBank/DDBJ whole genome shotgun (WGS) entry which is preliminary data.</text>
</comment>
<evidence type="ECO:0000256" key="1">
    <source>
        <dbReference type="ARBA" id="ARBA00022630"/>
    </source>
</evidence>
<keyword evidence="4" id="KW-0472">Membrane</keyword>
<dbReference type="PANTHER" id="PTHR46720">
    <property type="entry name" value="HYDROXYLASE, PUTATIVE (AFU_ORTHOLOGUE AFUA_3G01460)-RELATED"/>
    <property type="match status" value="1"/>
</dbReference>
<dbReference type="Gene3D" id="3.50.50.60">
    <property type="entry name" value="FAD/NAD(P)-binding domain"/>
    <property type="match status" value="1"/>
</dbReference>
<dbReference type="EMBL" id="ALBS01000322">
    <property type="protein sequence ID" value="EJT45663.1"/>
    <property type="molecule type" value="Genomic_DNA"/>
</dbReference>
<dbReference type="InterPro" id="IPR051104">
    <property type="entry name" value="FAD_monoxygenase"/>
</dbReference>
<dbReference type="GeneID" id="25989324"/>
<evidence type="ECO:0000256" key="3">
    <source>
        <dbReference type="ARBA" id="ARBA00023002"/>
    </source>
</evidence>
<dbReference type="KEGG" id="tasa:A1Q1_05812"/>
<proteinExistence type="predicted"/>
<dbReference type="PANTHER" id="PTHR46720:SF3">
    <property type="entry name" value="FAD-BINDING DOMAIN-CONTAINING PROTEIN-RELATED"/>
    <property type="match status" value="1"/>
</dbReference>
<evidence type="ECO:0000256" key="2">
    <source>
        <dbReference type="ARBA" id="ARBA00022827"/>
    </source>
</evidence>
<dbReference type="FunFam" id="3.50.50.60:FF:000153">
    <property type="entry name" value="Salicylate hydroxylase, putative"/>
    <property type="match status" value="1"/>
</dbReference>
<dbReference type="GO" id="GO:0044550">
    <property type="term" value="P:secondary metabolite biosynthetic process"/>
    <property type="evidence" value="ECO:0007669"/>
    <property type="project" value="TreeGrafter"/>
</dbReference>
<dbReference type="PRINTS" id="PR00420">
    <property type="entry name" value="RNGMNOXGNASE"/>
</dbReference>
<organism evidence="6 7">
    <name type="scientific">Trichosporon asahii var. asahii (strain ATCC 90039 / CBS 2479 / JCM 2466 / KCTC 7840 / NBRC 103889/ NCYC 2677 / UAMH 7654)</name>
    <name type="common">Yeast</name>
    <dbReference type="NCBI Taxonomy" id="1186058"/>
    <lineage>
        <taxon>Eukaryota</taxon>
        <taxon>Fungi</taxon>
        <taxon>Dikarya</taxon>
        <taxon>Basidiomycota</taxon>
        <taxon>Agaricomycotina</taxon>
        <taxon>Tremellomycetes</taxon>
        <taxon>Trichosporonales</taxon>
        <taxon>Trichosporonaceae</taxon>
        <taxon>Trichosporon</taxon>
    </lineage>
</organism>
<dbReference type="SUPFAM" id="SSF51905">
    <property type="entry name" value="FAD/NAD(P)-binding domain"/>
    <property type="match status" value="1"/>
</dbReference>
<dbReference type="InterPro" id="IPR002938">
    <property type="entry name" value="FAD-bd"/>
</dbReference>
<keyword evidence="2" id="KW-0274">FAD</keyword>
<feature type="domain" description="FAD-binding" evidence="5">
    <location>
        <begin position="138"/>
        <end position="373"/>
    </location>
</feature>
<keyword evidence="4" id="KW-1133">Transmembrane helix</keyword>
<gene>
    <name evidence="6" type="ORF">A1Q1_05812</name>
</gene>
<feature type="transmembrane region" description="Helical" evidence="4">
    <location>
        <begin position="12"/>
        <end position="32"/>
    </location>
</feature>
<dbReference type="RefSeq" id="XP_014176496.1">
    <property type="nucleotide sequence ID" value="XM_014321021.1"/>
</dbReference>
<evidence type="ECO:0000256" key="4">
    <source>
        <dbReference type="SAM" id="Phobius"/>
    </source>
</evidence>
<dbReference type="AlphaFoldDB" id="J5Q623"/>
<sequence>MERVPLDNRKTFTLAIVGGGIAGLALAISLYHRGIKVQMYERAAAFGEIGAGVSFTPNALQAMKLCHPDIYEAFLKVCTRNTAPEKSDVFFDYVRGYDPSGHAGEIVFTARNEFGQNAVHRAHFLDEVVKLLPQEGIVEFGKLLTSLEETSEGVTLRFADGSVRHADAVLGCDGIKSAVRRSMFPGHPCANPTYTHKYAYRGLIPIDAATAAVGPELGQNSFMHLGPGGHVLTFPVNHGATLNVVAFYTDPNEWSDHERLTRTGTREQALRDFGTWGEPVRKLLSMCDETLPVWAIFDLGHPAPSFAKGRIAILGDAAHATSPHNGAGAGMGIEDAAVLSAILASDYVTRPKHLQAALQAYDVARRERGLWLVRASRELGKIYDWQGKYGDDMGKIEGQLKDMQKVLFDVNVAQMCEEAIADAAQRIAPRSRL</sequence>
<protein>
    <submittedName>
        <fullName evidence="6">Salicylate hydroxylase</fullName>
    </submittedName>
</protein>
<evidence type="ECO:0000313" key="7">
    <source>
        <dbReference type="Proteomes" id="UP000002748"/>
    </source>
</evidence>
<keyword evidence="4" id="KW-0812">Transmembrane</keyword>
<dbReference type="InterPro" id="IPR036188">
    <property type="entry name" value="FAD/NAD-bd_sf"/>
</dbReference>
<dbReference type="GO" id="GO:0071949">
    <property type="term" value="F:FAD binding"/>
    <property type="evidence" value="ECO:0007669"/>
    <property type="project" value="InterPro"/>
</dbReference>
<dbReference type="HOGENOM" id="CLU_009665_6_3_1"/>
<dbReference type="VEuPathDB" id="FungiDB:A1Q1_05812"/>
<dbReference type="OrthoDB" id="47494at2759"/>
<dbReference type="Proteomes" id="UP000002748">
    <property type="component" value="Unassembled WGS sequence"/>
</dbReference>
<dbReference type="SUPFAM" id="SSF54373">
    <property type="entry name" value="FAD-linked reductases, C-terminal domain"/>
    <property type="match status" value="1"/>
</dbReference>